<evidence type="ECO:0000256" key="1">
    <source>
        <dbReference type="ARBA" id="ARBA00006442"/>
    </source>
</evidence>
<dbReference type="SUPFAM" id="SSF51905">
    <property type="entry name" value="FAD/NAD(P)-binding domain"/>
    <property type="match status" value="1"/>
</dbReference>
<dbReference type="Gene3D" id="3.50.50.100">
    <property type="match status" value="1"/>
</dbReference>
<keyword evidence="2" id="KW-0285">Flavoprotein</keyword>
<dbReference type="Pfam" id="PF07992">
    <property type="entry name" value="Pyr_redox_2"/>
    <property type="match status" value="1"/>
</dbReference>
<dbReference type="PANTHER" id="PTHR43735">
    <property type="entry name" value="APOPTOSIS-INDUCING FACTOR 1"/>
    <property type="match status" value="1"/>
</dbReference>
<dbReference type="EMBL" id="SWKU01000029">
    <property type="protein sequence ID" value="KAF2996019.1"/>
    <property type="molecule type" value="Genomic_DNA"/>
</dbReference>
<evidence type="ECO:0000259" key="5">
    <source>
        <dbReference type="Pfam" id="PF07992"/>
    </source>
</evidence>
<evidence type="ECO:0000256" key="3">
    <source>
        <dbReference type="ARBA" id="ARBA00022827"/>
    </source>
</evidence>
<dbReference type="InterPro" id="IPR036188">
    <property type="entry name" value="FAD/NAD-bd_sf"/>
</dbReference>
<dbReference type="GO" id="GO:0050660">
    <property type="term" value="F:flavin adenine dinucleotide binding"/>
    <property type="evidence" value="ECO:0007669"/>
    <property type="project" value="TreeGrafter"/>
</dbReference>
<evidence type="ECO:0000256" key="4">
    <source>
        <dbReference type="ARBA" id="ARBA00023002"/>
    </source>
</evidence>
<gene>
    <name evidence="6" type="ORF">E8E13_002097</name>
</gene>
<comment type="similarity">
    <text evidence="1">Belongs to the FAD-dependent oxidoreductase family.</text>
</comment>
<dbReference type="PRINTS" id="PR00368">
    <property type="entry name" value="FADPNR"/>
</dbReference>
<accession>A0A9P4T759</accession>
<keyword evidence="7" id="KW-1185">Reference proteome</keyword>
<dbReference type="GO" id="GO:0005737">
    <property type="term" value="C:cytoplasm"/>
    <property type="evidence" value="ECO:0007669"/>
    <property type="project" value="TreeGrafter"/>
</dbReference>
<dbReference type="AlphaFoldDB" id="A0A9P4T759"/>
<proteinExistence type="inferred from homology"/>
<keyword evidence="4" id="KW-0560">Oxidoreductase</keyword>
<organism evidence="6 7">
    <name type="scientific">Curvularia kusanoi</name>
    <name type="common">Cochliobolus kusanoi</name>
    <dbReference type="NCBI Taxonomy" id="90978"/>
    <lineage>
        <taxon>Eukaryota</taxon>
        <taxon>Fungi</taxon>
        <taxon>Dikarya</taxon>
        <taxon>Ascomycota</taxon>
        <taxon>Pezizomycotina</taxon>
        <taxon>Dothideomycetes</taxon>
        <taxon>Pleosporomycetidae</taxon>
        <taxon>Pleosporales</taxon>
        <taxon>Pleosporineae</taxon>
        <taxon>Pleosporaceae</taxon>
        <taxon>Curvularia</taxon>
    </lineage>
</organism>
<dbReference type="GO" id="GO:0004174">
    <property type="term" value="F:electron-transferring-flavoprotein dehydrogenase activity"/>
    <property type="evidence" value="ECO:0007669"/>
    <property type="project" value="TreeGrafter"/>
</dbReference>
<dbReference type="Proteomes" id="UP000801428">
    <property type="component" value="Unassembled WGS sequence"/>
</dbReference>
<evidence type="ECO:0000256" key="2">
    <source>
        <dbReference type="ARBA" id="ARBA00022630"/>
    </source>
</evidence>
<dbReference type="PRINTS" id="PR00469">
    <property type="entry name" value="PNDRDTASEII"/>
</dbReference>
<evidence type="ECO:0000313" key="7">
    <source>
        <dbReference type="Proteomes" id="UP000801428"/>
    </source>
</evidence>
<sequence>MTEQRNIVVLGASVAGLQSTHYIMKHILPALKQHKKEAKYHVYLINPSPNWWFRPASPRVAASTTRMASEKILFDVRPGLAQYSKDDITFLEATATAVDDAARSVTYRLAGPSHSEETLPYHALIVATGSSTHHPAFSMSGSTETTLSSISLTNSQALTAKSIVIVGGGPTAVEFAGEVAEHLNGKPGWFSTKTTKRKTNITLITSSSSLLPALRPALANTAASKLSSLGVDIIYNNRVVSTSRVPGTERTQIQLAKGDRLEADLYVPASGVSPNTSFLPPHLLDERKYLLTNPKTLRVDAANSPRVYAFGDVASYSRNCIPDIMFALPALAVNLKRDLLAYDAKRPGEKPKGRDREYVRDERATQLVPLGTMGGVGEAMGWKLPSWVVWVLKGRDYMLGMSGAATASGDVVKKEIKWSREEAVV</sequence>
<dbReference type="OrthoDB" id="202203at2759"/>
<dbReference type="InterPro" id="IPR023753">
    <property type="entry name" value="FAD/NAD-binding_dom"/>
</dbReference>
<evidence type="ECO:0000313" key="6">
    <source>
        <dbReference type="EMBL" id="KAF2996019.1"/>
    </source>
</evidence>
<dbReference type="PANTHER" id="PTHR43735:SF3">
    <property type="entry name" value="FERROPTOSIS SUPPRESSOR PROTEIN 1"/>
    <property type="match status" value="1"/>
</dbReference>
<feature type="domain" description="FAD/NAD(P)-binding" evidence="5">
    <location>
        <begin position="6"/>
        <end position="318"/>
    </location>
</feature>
<protein>
    <recommendedName>
        <fullName evidence="5">FAD/NAD(P)-binding domain-containing protein</fullName>
    </recommendedName>
</protein>
<comment type="caution">
    <text evidence="6">The sequence shown here is derived from an EMBL/GenBank/DDBJ whole genome shotgun (WGS) entry which is preliminary data.</text>
</comment>
<reference evidence="6" key="1">
    <citation type="submission" date="2019-04" db="EMBL/GenBank/DDBJ databases">
        <title>Sequencing of skin fungus with MAO and IRED activity.</title>
        <authorList>
            <person name="Marsaioli A.J."/>
            <person name="Bonatto J.M.C."/>
            <person name="Reis Junior O."/>
        </authorList>
    </citation>
    <scope>NUCLEOTIDE SEQUENCE</scope>
    <source>
        <strain evidence="6">30M1</strain>
    </source>
</reference>
<name>A0A9P4T759_CURKU</name>
<keyword evidence="3" id="KW-0274">FAD</keyword>